<keyword evidence="2" id="KW-1185">Reference proteome</keyword>
<name>A0ABR0M315_9PEZI</name>
<comment type="caution">
    <text evidence="1">The sequence shown here is derived from an EMBL/GenBank/DDBJ whole genome shotgun (WGS) entry which is preliminary data.</text>
</comment>
<organism evidence="1 2">
    <name type="scientific">Cryomyces antarcticus</name>
    <dbReference type="NCBI Taxonomy" id="329879"/>
    <lineage>
        <taxon>Eukaryota</taxon>
        <taxon>Fungi</taxon>
        <taxon>Dikarya</taxon>
        <taxon>Ascomycota</taxon>
        <taxon>Pezizomycotina</taxon>
        <taxon>Dothideomycetes</taxon>
        <taxon>Dothideomycetes incertae sedis</taxon>
        <taxon>Cryomyces</taxon>
    </lineage>
</organism>
<reference evidence="1 2" key="1">
    <citation type="submission" date="2023-08" db="EMBL/GenBank/DDBJ databases">
        <title>Black Yeasts Isolated from many extreme environments.</title>
        <authorList>
            <person name="Coleine C."/>
            <person name="Stajich J.E."/>
            <person name="Selbmann L."/>
        </authorList>
    </citation>
    <scope>NUCLEOTIDE SEQUENCE [LARGE SCALE GENOMIC DNA]</scope>
    <source>
        <strain evidence="1 2">CCFEE 536</strain>
    </source>
</reference>
<feature type="non-terminal residue" evidence="1">
    <location>
        <position position="136"/>
    </location>
</feature>
<accession>A0ABR0M315</accession>
<dbReference type="EMBL" id="JAVRRA010003822">
    <property type="protein sequence ID" value="KAK5276028.1"/>
    <property type="molecule type" value="Genomic_DNA"/>
</dbReference>
<evidence type="ECO:0000313" key="2">
    <source>
        <dbReference type="Proteomes" id="UP001357485"/>
    </source>
</evidence>
<gene>
    <name evidence="1" type="ORF">LTR16_011843</name>
</gene>
<protein>
    <submittedName>
        <fullName evidence="1">Uncharacterized protein</fullName>
    </submittedName>
</protein>
<evidence type="ECO:0000313" key="1">
    <source>
        <dbReference type="EMBL" id="KAK5276028.1"/>
    </source>
</evidence>
<dbReference type="Proteomes" id="UP001357485">
    <property type="component" value="Unassembled WGS sequence"/>
</dbReference>
<proteinExistence type="predicted"/>
<sequence>MIDQNAGTGLKILSCHVAEAELEGQAKEVASTAEPDASWSSSLTMMLSLWRPLRTPRDGQVALKTAKLSWSAAVLEGLNDDVADVMVGHGDRMDVKGARVEEEVSQNSEANQREVFLSAMRKCKRRKLVNSGNLSN</sequence>